<protein>
    <submittedName>
        <fullName evidence="1">Uncharacterized protein</fullName>
    </submittedName>
</protein>
<gene>
    <name evidence="1" type="ORF">NIOZUU157_00370</name>
</gene>
<reference evidence="1" key="1">
    <citation type="submission" date="2020-08" db="EMBL/GenBank/DDBJ databases">
        <title>Bridging the membrane lipid divide: bacteria of the FCB group superphylum have the potential to synthesize archaeal ether lipids.</title>
        <authorList>
            <person name="Villanueva L."/>
            <person name="von Meijenfeldt F.A.B."/>
            <person name="Westbye A.B."/>
            <person name="Yadav S."/>
            <person name="Hopmans E.C."/>
            <person name="Dutilh B.E."/>
            <person name="Sinninghe Damste J.S."/>
        </authorList>
    </citation>
    <scope>NUCLEOTIDE SEQUENCE</scope>
    <source>
        <strain evidence="1">NIOZ-UU157</strain>
    </source>
</reference>
<dbReference type="EMBL" id="MW030562">
    <property type="protein sequence ID" value="QPI16472.1"/>
    <property type="molecule type" value="Genomic_DNA"/>
</dbReference>
<accession>A0A7S9SU99</accession>
<sequence>MAYVQTLNFDHDINTSLQVGDQVYMTSTSDFGGFQQNSSAVPIHIGHVHSIISSTEIEVYSEYVDSFGDPLPYNLLDPNGGDYISFSKNRVVNNNDLLGYYASVHFVNNSTTDAKLWSVGSGITENSK</sequence>
<proteinExistence type="predicted"/>
<organism evidence="1">
    <name type="scientific">Virus NIOZ-UU157</name>
    <dbReference type="NCBI Taxonomy" id="2763269"/>
    <lineage>
        <taxon>Viruses</taxon>
    </lineage>
</organism>
<name>A0A7S9SU99_9VIRU</name>
<evidence type="ECO:0000313" key="1">
    <source>
        <dbReference type="EMBL" id="QPI16472.1"/>
    </source>
</evidence>